<dbReference type="InterPro" id="IPR000489">
    <property type="entry name" value="Pterin-binding_dom"/>
</dbReference>
<dbReference type="EMBL" id="QDKL01000003">
    <property type="protein sequence ID" value="RZF20692.1"/>
    <property type="molecule type" value="Genomic_DNA"/>
</dbReference>
<organism evidence="2 3">
    <name type="scientific">Halobacteriovorax vibrionivorans</name>
    <dbReference type="NCBI Taxonomy" id="2152716"/>
    <lineage>
        <taxon>Bacteria</taxon>
        <taxon>Pseudomonadati</taxon>
        <taxon>Bdellovibrionota</taxon>
        <taxon>Bacteriovoracia</taxon>
        <taxon>Bacteriovoracales</taxon>
        <taxon>Halobacteriovoraceae</taxon>
        <taxon>Halobacteriovorax</taxon>
    </lineage>
</organism>
<dbReference type="PROSITE" id="PS50972">
    <property type="entry name" value="PTERIN_BINDING"/>
    <property type="match status" value="1"/>
</dbReference>
<dbReference type="RefSeq" id="WP_115362767.1">
    <property type="nucleotide sequence ID" value="NZ_QDKL01000003.1"/>
</dbReference>
<dbReference type="Gene3D" id="3.20.20.20">
    <property type="entry name" value="Dihydropteroate synthase-like"/>
    <property type="match status" value="1"/>
</dbReference>
<proteinExistence type="predicted"/>
<dbReference type="Pfam" id="PF00809">
    <property type="entry name" value="Pterin_bind"/>
    <property type="match status" value="1"/>
</dbReference>
<dbReference type="InterPro" id="IPR045031">
    <property type="entry name" value="DHP_synth-like"/>
</dbReference>
<evidence type="ECO:0000313" key="3">
    <source>
        <dbReference type="Proteomes" id="UP000443582"/>
    </source>
</evidence>
<dbReference type="InterPro" id="IPR011005">
    <property type="entry name" value="Dihydropteroate_synth-like_sf"/>
</dbReference>
<name>A0ABY0IH83_9BACT</name>
<comment type="caution">
    <text evidence="2">The sequence shown here is derived from an EMBL/GenBank/DDBJ whole genome shotgun (WGS) entry which is preliminary data.</text>
</comment>
<dbReference type="Proteomes" id="UP000443582">
    <property type="component" value="Unassembled WGS sequence"/>
</dbReference>
<dbReference type="PANTHER" id="PTHR20941">
    <property type="entry name" value="FOLATE SYNTHESIS PROTEINS"/>
    <property type="match status" value="1"/>
</dbReference>
<accession>A0ABY0IH83</accession>
<feature type="domain" description="Pterin-binding" evidence="1">
    <location>
        <begin position="4"/>
        <end position="277"/>
    </location>
</feature>
<reference evidence="3" key="1">
    <citation type="journal article" date="2019" name="Int. J. Syst. Evol. Microbiol.">
        <title>Halobacteriovorax valvorus sp. nov., a novel prokaryotic predator isolated from coastal seawater of China.</title>
        <authorList>
            <person name="Chen M.-X."/>
        </authorList>
    </citation>
    <scope>NUCLEOTIDE SEQUENCE [LARGE SCALE GENOMIC DNA]</scope>
    <source>
        <strain evidence="3">BL9</strain>
    </source>
</reference>
<protein>
    <recommendedName>
        <fullName evidence="1">Pterin-binding domain-containing protein</fullName>
    </recommendedName>
</protein>
<sequence length="277" mass="32582">MTNILFLGVVNATPNSFSDGHRNLDNDFQIGQLEKFQQAKYGLDIGAESTAPFNEAISFKQEWQRLDEYISQHLDRLKAFKTISIDTYKVETMEEFMHSYGHYFSEVIWNDVSGAIDKEGLALFKKYPKMRYILCHNLAPKRNLANSHMDYLNENLDFNSIREFFNLKIAFLSEHNFDMDRLILDPCFGFSKTLNQNLELLENIHKIQDIHENWLIGISKKSFLQHLVRLEGSEDEMTDIHTASEKFHWKYLKRLKTRLNSVKQLYFRVHEAGNITD</sequence>
<dbReference type="SUPFAM" id="SSF51717">
    <property type="entry name" value="Dihydropteroate synthetase-like"/>
    <property type="match status" value="1"/>
</dbReference>
<keyword evidence="3" id="KW-1185">Reference proteome</keyword>
<evidence type="ECO:0000313" key="2">
    <source>
        <dbReference type="EMBL" id="RZF20692.1"/>
    </source>
</evidence>
<gene>
    <name evidence="2" type="ORF">DAY19_11950</name>
</gene>
<evidence type="ECO:0000259" key="1">
    <source>
        <dbReference type="PROSITE" id="PS50972"/>
    </source>
</evidence>
<dbReference type="PANTHER" id="PTHR20941:SF1">
    <property type="entry name" value="FOLIC ACID SYNTHESIS PROTEIN FOL1"/>
    <property type="match status" value="1"/>
</dbReference>